<protein>
    <submittedName>
        <fullName evidence="1">Uncharacterized protein</fullName>
    </submittedName>
</protein>
<name>A0A8T0DG54_9TREM</name>
<dbReference type="Proteomes" id="UP000699462">
    <property type="component" value="Unassembled WGS sequence"/>
</dbReference>
<comment type="caution">
    <text evidence="1">The sequence shown here is derived from an EMBL/GenBank/DDBJ whole genome shotgun (WGS) entry which is preliminary data.</text>
</comment>
<evidence type="ECO:0000313" key="2">
    <source>
        <dbReference type="Proteomes" id="UP000699462"/>
    </source>
</evidence>
<dbReference type="OrthoDB" id="6285441at2759"/>
<dbReference type="AlphaFoldDB" id="A0A8T0DG54"/>
<dbReference type="EMBL" id="JTDF01005202">
    <property type="protein sequence ID" value="KAF8566372.1"/>
    <property type="molecule type" value="Genomic_DNA"/>
</dbReference>
<dbReference type="InterPro" id="IPR027397">
    <property type="entry name" value="Catenin-bd_sf"/>
</dbReference>
<evidence type="ECO:0000313" key="1">
    <source>
        <dbReference type="EMBL" id="KAF8566372.1"/>
    </source>
</evidence>
<reference evidence="1 2" key="1">
    <citation type="submission" date="2019-07" db="EMBL/GenBank/DDBJ databases">
        <title>Annotation for the trematode Paragonimus westermani.</title>
        <authorList>
            <person name="Choi Y.-J."/>
        </authorList>
    </citation>
    <scope>NUCLEOTIDE SEQUENCE [LARGE SCALE GENOMIC DNA]</scope>
    <source>
        <strain evidence="1">180907_Pwestermani</strain>
    </source>
</reference>
<gene>
    <name evidence="1" type="ORF">P879_07564</name>
</gene>
<sequence>MLSSATAENLACTDEVKVYEDEGEEEEQQKSSENLTEDKVRLVIESETQRFPSTSFLLFRCSGEPRAHRQLVSVEIQSPCSSGSYSFLRIVHTWQNGQAFFLAPLFKIRALLGALHACTCKVLPTALVALFEDAGRRKCAVDLSVCVGA</sequence>
<dbReference type="Gene3D" id="4.10.900.10">
    <property type="entry name" value="TCF3-CBD (Catenin binding domain)"/>
    <property type="match status" value="1"/>
</dbReference>
<keyword evidence="2" id="KW-1185">Reference proteome</keyword>
<proteinExistence type="predicted"/>
<accession>A0A8T0DG54</accession>
<organism evidence="1 2">
    <name type="scientific">Paragonimus westermani</name>
    <dbReference type="NCBI Taxonomy" id="34504"/>
    <lineage>
        <taxon>Eukaryota</taxon>
        <taxon>Metazoa</taxon>
        <taxon>Spiralia</taxon>
        <taxon>Lophotrochozoa</taxon>
        <taxon>Platyhelminthes</taxon>
        <taxon>Trematoda</taxon>
        <taxon>Digenea</taxon>
        <taxon>Plagiorchiida</taxon>
        <taxon>Troglotremata</taxon>
        <taxon>Troglotrematidae</taxon>
        <taxon>Paragonimus</taxon>
    </lineage>
</organism>